<dbReference type="RefSeq" id="WP_112147287.1">
    <property type="nucleotide sequence ID" value="NZ_PGTO01000030.1"/>
</dbReference>
<reference evidence="1 2" key="1">
    <citation type="submission" date="2017-11" db="EMBL/GenBank/DDBJ databases">
        <title>Draft genome sequence of magnetotactic bacterium Magnetospirillum kuznetsovii LBB-42.</title>
        <authorList>
            <person name="Grouzdev D.S."/>
            <person name="Rysina M.S."/>
            <person name="Baslerov R.V."/>
            <person name="Koziaeva V."/>
        </authorList>
    </citation>
    <scope>NUCLEOTIDE SEQUENCE [LARGE SCALE GENOMIC DNA]</scope>
    <source>
        <strain evidence="1 2">LBB-42</strain>
    </source>
</reference>
<comment type="caution">
    <text evidence="1">The sequence shown here is derived from an EMBL/GenBank/DDBJ whole genome shotgun (WGS) entry which is preliminary data.</text>
</comment>
<organism evidence="1 2">
    <name type="scientific">Paramagnetospirillum kuznetsovii</name>
    <dbReference type="NCBI Taxonomy" id="2053833"/>
    <lineage>
        <taxon>Bacteria</taxon>
        <taxon>Pseudomonadati</taxon>
        <taxon>Pseudomonadota</taxon>
        <taxon>Alphaproteobacteria</taxon>
        <taxon>Rhodospirillales</taxon>
        <taxon>Magnetospirillaceae</taxon>
        <taxon>Paramagnetospirillum</taxon>
    </lineage>
</organism>
<gene>
    <name evidence="1" type="ORF">CU669_19615</name>
</gene>
<name>A0A364NTF5_9PROT</name>
<dbReference type="AlphaFoldDB" id="A0A364NTF5"/>
<evidence type="ECO:0000313" key="1">
    <source>
        <dbReference type="EMBL" id="RAU20195.1"/>
    </source>
</evidence>
<evidence type="ECO:0000313" key="2">
    <source>
        <dbReference type="Proteomes" id="UP000251075"/>
    </source>
</evidence>
<dbReference type="EMBL" id="PGTO01000030">
    <property type="protein sequence ID" value="RAU20195.1"/>
    <property type="molecule type" value="Genomic_DNA"/>
</dbReference>
<dbReference type="Proteomes" id="UP000251075">
    <property type="component" value="Unassembled WGS sequence"/>
</dbReference>
<protein>
    <submittedName>
        <fullName evidence="1">Uncharacterized protein</fullName>
    </submittedName>
</protein>
<keyword evidence="2" id="KW-1185">Reference proteome</keyword>
<accession>A0A364NTF5</accession>
<sequence length="82" mass="9113">MTERGFREFGVSDQAVASAAKLGMPDARAMIARMAKAHVKTRLGPHIIRHGIFAMLVHDGTVEWIGLGPAEWQRPEMYVEIP</sequence>
<proteinExistence type="predicted"/>
<dbReference type="OrthoDB" id="9850183at2"/>